<accession>A0A8S9HY76</accession>
<comment type="caution">
    <text evidence="2">The sequence shown here is derived from an EMBL/GenBank/DDBJ whole genome shotgun (WGS) entry which is preliminary data.</text>
</comment>
<organism evidence="2">
    <name type="scientific">Brassica cretica</name>
    <name type="common">Mustard</name>
    <dbReference type="NCBI Taxonomy" id="69181"/>
    <lineage>
        <taxon>Eukaryota</taxon>
        <taxon>Viridiplantae</taxon>
        <taxon>Streptophyta</taxon>
        <taxon>Embryophyta</taxon>
        <taxon>Tracheophyta</taxon>
        <taxon>Spermatophyta</taxon>
        <taxon>Magnoliopsida</taxon>
        <taxon>eudicotyledons</taxon>
        <taxon>Gunneridae</taxon>
        <taxon>Pentapetalae</taxon>
        <taxon>rosids</taxon>
        <taxon>malvids</taxon>
        <taxon>Brassicales</taxon>
        <taxon>Brassicaceae</taxon>
        <taxon>Brassiceae</taxon>
        <taxon>Brassica</taxon>
    </lineage>
</organism>
<proteinExistence type="predicted"/>
<feature type="compositionally biased region" description="Polar residues" evidence="1">
    <location>
        <begin position="94"/>
        <end position="107"/>
    </location>
</feature>
<evidence type="ECO:0000256" key="1">
    <source>
        <dbReference type="SAM" id="MobiDB-lite"/>
    </source>
</evidence>
<sequence>MSTQPSGSCTKFQPASGFQDGSSSGLRVLGRKSIQPPGSRTKIRPASGFLDESPSSLRVPGRKSIQPPIYEESHPRAMSFRRMSKSSDSRKTCPGSSGFQESTTQGHPSIDCSLPSGADCNIT</sequence>
<evidence type="ECO:0000313" key="2">
    <source>
        <dbReference type="EMBL" id="KAF2561752.1"/>
    </source>
</evidence>
<gene>
    <name evidence="2" type="ORF">F2Q70_00017412</name>
</gene>
<feature type="compositionally biased region" description="Polar residues" evidence="1">
    <location>
        <begin position="1"/>
        <end position="13"/>
    </location>
</feature>
<dbReference type="EMBL" id="QGKY02001250">
    <property type="protein sequence ID" value="KAF2561752.1"/>
    <property type="molecule type" value="Genomic_DNA"/>
</dbReference>
<name>A0A8S9HY76_BRACR</name>
<dbReference type="AlphaFoldDB" id="A0A8S9HY76"/>
<reference evidence="2" key="1">
    <citation type="submission" date="2019-12" db="EMBL/GenBank/DDBJ databases">
        <title>Genome sequencing and annotation of Brassica cretica.</title>
        <authorList>
            <person name="Studholme D.J."/>
            <person name="Sarris P.F."/>
        </authorList>
    </citation>
    <scope>NUCLEOTIDE SEQUENCE</scope>
    <source>
        <strain evidence="2">PFS-102/07</strain>
        <tissue evidence="2">Leaf</tissue>
    </source>
</reference>
<feature type="region of interest" description="Disordered" evidence="1">
    <location>
        <begin position="1"/>
        <end position="123"/>
    </location>
</feature>
<protein>
    <submittedName>
        <fullName evidence="2">Uncharacterized protein</fullName>
    </submittedName>
</protein>